<organism evidence="2 3">
    <name type="scientific">Alteribacter lacisalsi</name>
    <dbReference type="NCBI Taxonomy" id="2045244"/>
    <lineage>
        <taxon>Bacteria</taxon>
        <taxon>Bacillati</taxon>
        <taxon>Bacillota</taxon>
        <taxon>Bacilli</taxon>
        <taxon>Bacillales</taxon>
        <taxon>Bacillaceae</taxon>
        <taxon>Alteribacter</taxon>
    </lineage>
</organism>
<evidence type="ECO:0000313" key="2">
    <source>
        <dbReference type="EMBL" id="PYZ96371.1"/>
    </source>
</evidence>
<dbReference type="EMBL" id="PDOF01000002">
    <property type="protein sequence ID" value="PYZ96371.1"/>
    <property type="molecule type" value="Genomic_DNA"/>
</dbReference>
<accession>A0A2W0H5S3</accession>
<comment type="caution">
    <text evidence="2">The sequence shown here is derived from an EMBL/GenBank/DDBJ whole genome shotgun (WGS) entry which is preliminary data.</text>
</comment>
<reference evidence="2 3" key="1">
    <citation type="submission" date="2017-10" db="EMBL/GenBank/DDBJ databases">
        <title>Bacillus sp. nov., a halophilic bacterium isolated from a Yangshapao Lake.</title>
        <authorList>
            <person name="Wang H."/>
        </authorList>
    </citation>
    <scope>NUCLEOTIDE SEQUENCE [LARGE SCALE GENOMIC DNA]</scope>
    <source>
        <strain evidence="2 3">YSP-3</strain>
    </source>
</reference>
<dbReference type="Proteomes" id="UP000248066">
    <property type="component" value="Unassembled WGS sequence"/>
</dbReference>
<name>A0A2W0H5S3_9BACI</name>
<evidence type="ECO:0000313" key="3">
    <source>
        <dbReference type="Proteomes" id="UP000248066"/>
    </source>
</evidence>
<feature type="compositionally biased region" description="Basic and acidic residues" evidence="1">
    <location>
        <begin position="42"/>
        <end position="52"/>
    </location>
</feature>
<feature type="region of interest" description="Disordered" evidence="1">
    <location>
        <begin position="21"/>
        <end position="52"/>
    </location>
</feature>
<proteinExistence type="predicted"/>
<keyword evidence="3" id="KW-1185">Reference proteome</keyword>
<evidence type="ECO:0000256" key="1">
    <source>
        <dbReference type="SAM" id="MobiDB-lite"/>
    </source>
</evidence>
<sequence length="75" mass="8794">MALLKINVDILLSWIEANARRSEQSRLKTPQDVFPEEAEAVPAERERSEQKSTTDFNRAFIIITERGRRPLFFFL</sequence>
<protein>
    <submittedName>
        <fullName evidence="2">Uncharacterized protein</fullName>
    </submittedName>
</protein>
<gene>
    <name evidence="2" type="ORF">CR205_11635</name>
</gene>
<dbReference type="AlphaFoldDB" id="A0A2W0H5S3"/>